<reference evidence="6" key="1">
    <citation type="submission" date="2023-02" db="EMBL/GenBank/DDBJ databases">
        <title>Tahibacter soli sp. nov. isolated from soil.</title>
        <authorList>
            <person name="Baek J.H."/>
            <person name="Lee J.K."/>
            <person name="Choi D.G."/>
            <person name="Jeon C.O."/>
        </authorList>
    </citation>
    <scope>NUCLEOTIDE SEQUENCE</scope>
    <source>
        <strain evidence="6">BL</strain>
    </source>
</reference>
<proteinExistence type="inferred from homology"/>
<evidence type="ECO:0000313" key="7">
    <source>
        <dbReference type="Proteomes" id="UP001139971"/>
    </source>
</evidence>
<evidence type="ECO:0000256" key="2">
    <source>
        <dbReference type="ARBA" id="ARBA00023015"/>
    </source>
</evidence>
<dbReference type="RefSeq" id="WP_263543363.1">
    <property type="nucleotide sequence ID" value="NZ_JAOVZO020000003.1"/>
</dbReference>
<dbReference type="PANTHER" id="PTHR43133">
    <property type="entry name" value="RNA POLYMERASE ECF-TYPE SIGMA FACTO"/>
    <property type="match status" value="1"/>
</dbReference>
<dbReference type="InterPro" id="IPR036388">
    <property type="entry name" value="WH-like_DNA-bd_sf"/>
</dbReference>
<dbReference type="Gene3D" id="1.10.10.10">
    <property type="entry name" value="Winged helix-like DNA-binding domain superfamily/Winged helix DNA-binding domain"/>
    <property type="match status" value="1"/>
</dbReference>
<evidence type="ECO:0000259" key="5">
    <source>
        <dbReference type="Pfam" id="PF07638"/>
    </source>
</evidence>
<protein>
    <submittedName>
        <fullName evidence="6">ECF-type sigma factor</fullName>
    </submittedName>
</protein>
<dbReference type="AlphaFoldDB" id="A0A9X4BG24"/>
<sequence length="188" mass="20303">MAAALENHDITQLLHAWRGGDGGAREALLTLVYSNVRAIAASSLRHAPGATLTPTEIAHEALLRLIGGDGNWHDRRHFFHVVAQATRQVLVDAARRRHADKRGGAAEHIAIEAAAHVAANDSDADLLRVDAALSELARSDERRARTVELAYFGGFSREEIAAALAVSEGTVDRDLRLARAWLKQALTA</sequence>
<feature type="domain" description="RNA polymerase sigma-70 ECF-like HTH" evidence="5">
    <location>
        <begin position="8"/>
        <end position="186"/>
    </location>
</feature>
<dbReference type="NCBIfam" id="TIGR02937">
    <property type="entry name" value="sigma70-ECF"/>
    <property type="match status" value="1"/>
</dbReference>
<dbReference type="PANTHER" id="PTHR43133:SF39">
    <property type="entry name" value="SIMILAR TO RNA POLYMERASE SIGMA-E FACTOR"/>
    <property type="match status" value="1"/>
</dbReference>
<evidence type="ECO:0000256" key="1">
    <source>
        <dbReference type="ARBA" id="ARBA00010641"/>
    </source>
</evidence>
<dbReference type="SUPFAM" id="SSF88946">
    <property type="entry name" value="Sigma2 domain of RNA polymerase sigma factors"/>
    <property type="match status" value="1"/>
</dbReference>
<organism evidence="6 7">
    <name type="scientific">Tahibacter soli</name>
    <dbReference type="NCBI Taxonomy" id="2983605"/>
    <lineage>
        <taxon>Bacteria</taxon>
        <taxon>Pseudomonadati</taxon>
        <taxon>Pseudomonadota</taxon>
        <taxon>Gammaproteobacteria</taxon>
        <taxon>Lysobacterales</taxon>
        <taxon>Rhodanobacteraceae</taxon>
        <taxon>Tahibacter</taxon>
    </lineage>
</organism>
<evidence type="ECO:0000256" key="3">
    <source>
        <dbReference type="ARBA" id="ARBA00023082"/>
    </source>
</evidence>
<evidence type="ECO:0000313" key="6">
    <source>
        <dbReference type="EMBL" id="MDC8012105.1"/>
    </source>
</evidence>
<keyword evidence="4" id="KW-0804">Transcription</keyword>
<dbReference type="SUPFAM" id="SSF88659">
    <property type="entry name" value="Sigma3 and sigma4 domains of RNA polymerase sigma factors"/>
    <property type="match status" value="1"/>
</dbReference>
<gene>
    <name evidence="6" type="ORF">OD750_006045</name>
</gene>
<evidence type="ECO:0000256" key="4">
    <source>
        <dbReference type="ARBA" id="ARBA00023163"/>
    </source>
</evidence>
<keyword evidence="7" id="KW-1185">Reference proteome</keyword>
<keyword evidence="2" id="KW-0805">Transcription regulation</keyword>
<dbReference type="EMBL" id="JAOVZO020000003">
    <property type="protein sequence ID" value="MDC8012105.1"/>
    <property type="molecule type" value="Genomic_DNA"/>
</dbReference>
<comment type="caution">
    <text evidence="6">The sequence shown here is derived from an EMBL/GenBank/DDBJ whole genome shotgun (WGS) entry which is preliminary data.</text>
</comment>
<dbReference type="InterPro" id="IPR013324">
    <property type="entry name" value="RNA_pol_sigma_r3/r4-like"/>
</dbReference>
<dbReference type="InterPro" id="IPR039425">
    <property type="entry name" value="RNA_pol_sigma-70-like"/>
</dbReference>
<keyword evidence="3" id="KW-0731">Sigma factor</keyword>
<accession>A0A9X4BG24</accession>
<dbReference type="GO" id="GO:0016987">
    <property type="term" value="F:sigma factor activity"/>
    <property type="evidence" value="ECO:0007669"/>
    <property type="project" value="UniProtKB-KW"/>
</dbReference>
<dbReference type="InterPro" id="IPR011517">
    <property type="entry name" value="RNA_pol_sigma70_ECF-like"/>
</dbReference>
<name>A0A9X4BG24_9GAMM</name>
<dbReference type="InterPro" id="IPR053812">
    <property type="entry name" value="HTH_Sigma70_ECF-like"/>
</dbReference>
<dbReference type="InterPro" id="IPR013325">
    <property type="entry name" value="RNA_pol_sigma_r2"/>
</dbReference>
<dbReference type="GO" id="GO:0006352">
    <property type="term" value="P:DNA-templated transcription initiation"/>
    <property type="evidence" value="ECO:0007669"/>
    <property type="project" value="InterPro"/>
</dbReference>
<dbReference type="Proteomes" id="UP001139971">
    <property type="component" value="Unassembled WGS sequence"/>
</dbReference>
<comment type="similarity">
    <text evidence="1">Belongs to the sigma-70 factor family. ECF subfamily.</text>
</comment>
<dbReference type="InterPro" id="IPR014284">
    <property type="entry name" value="RNA_pol_sigma-70_dom"/>
</dbReference>
<dbReference type="Pfam" id="PF07638">
    <property type="entry name" value="Sigma70_ECF"/>
    <property type="match status" value="1"/>
</dbReference>
<dbReference type="NCBIfam" id="TIGR02999">
    <property type="entry name" value="Sig-70_X6"/>
    <property type="match status" value="1"/>
</dbReference>